<dbReference type="AlphaFoldDB" id="A0A4D7YTA0"/>
<name>A0A4D7YTA0_AGRTU</name>
<gene>
    <name evidence="1" type="ORF">CFBP7129_21595</name>
</gene>
<evidence type="ECO:0000313" key="1">
    <source>
        <dbReference type="EMBL" id="QCL96766.1"/>
    </source>
</evidence>
<reference evidence="1 2" key="1">
    <citation type="submission" date="2019-04" db="EMBL/GenBank/DDBJ databases">
        <title>Complete genome sequence of Agrobacterium tumefaciens CFBP7129.</title>
        <authorList>
            <person name="Haryono M."/>
            <person name="Lin Y.-C."/>
            <person name="Lai E.-M."/>
            <person name="Kuo C.-H."/>
        </authorList>
    </citation>
    <scope>NUCLEOTIDE SEQUENCE [LARGE SCALE GENOMIC DNA]</scope>
    <source>
        <strain evidence="1 2">CFBP7129</strain>
    </source>
</reference>
<dbReference type="RefSeq" id="WP_045021431.1">
    <property type="nucleotide sequence ID" value="NZ_CP039923.1"/>
</dbReference>
<proteinExistence type="predicted"/>
<sequence>MSAETTPAKKILVFLPRPAANVIVTKLTERGYASDAVSTVPEAFDALRSDGYSFAITTRPEIDLLRNIRSVPVVNLEIFFHAQPSGDGLLLTSKRFDLRAFMERIDFLAEPTSVKDERAVVVPENPPATAGHEPSRWWSRAKNLLGLPSRGEGLRDVRS</sequence>
<accession>A0A4D7YTA0</accession>
<dbReference type="Proteomes" id="UP000298649">
    <property type="component" value="Chromosome linear"/>
</dbReference>
<dbReference type="EMBL" id="CP039923">
    <property type="protein sequence ID" value="QCL96766.1"/>
    <property type="molecule type" value="Genomic_DNA"/>
</dbReference>
<organism evidence="1 2">
    <name type="scientific">Agrobacterium tumefaciens</name>
    <dbReference type="NCBI Taxonomy" id="358"/>
    <lineage>
        <taxon>Bacteria</taxon>
        <taxon>Pseudomonadati</taxon>
        <taxon>Pseudomonadota</taxon>
        <taxon>Alphaproteobacteria</taxon>
        <taxon>Hyphomicrobiales</taxon>
        <taxon>Rhizobiaceae</taxon>
        <taxon>Rhizobium/Agrobacterium group</taxon>
        <taxon>Agrobacterium</taxon>
        <taxon>Agrobacterium tumefaciens complex</taxon>
    </lineage>
</organism>
<evidence type="ECO:0000313" key="2">
    <source>
        <dbReference type="Proteomes" id="UP000298649"/>
    </source>
</evidence>
<protein>
    <submittedName>
        <fullName evidence="1">Uncharacterized protein</fullName>
    </submittedName>
</protein>